<keyword evidence="5" id="KW-1185">Reference proteome</keyword>
<dbReference type="EMBL" id="CAMXCT020001327">
    <property type="protein sequence ID" value="CAL1142410.1"/>
    <property type="molecule type" value="Genomic_DNA"/>
</dbReference>
<feature type="transmembrane region" description="Helical" evidence="1">
    <location>
        <begin position="32"/>
        <end position="51"/>
    </location>
</feature>
<dbReference type="Pfam" id="PF14295">
    <property type="entry name" value="PAN_4"/>
    <property type="match status" value="1"/>
</dbReference>
<protein>
    <submittedName>
        <fullName evidence="4">Apple domain-containing protein</fullName>
    </submittedName>
</protein>
<reference evidence="3" key="1">
    <citation type="submission" date="2022-10" db="EMBL/GenBank/DDBJ databases">
        <authorList>
            <person name="Chen Y."/>
            <person name="Dougan E. K."/>
            <person name="Chan C."/>
            <person name="Rhodes N."/>
            <person name="Thang M."/>
        </authorList>
    </citation>
    <scope>NUCLEOTIDE SEQUENCE</scope>
</reference>
<dbReference type="Proteomes" id="UP001152797">
    <property type="component" value="Unassembled WGS sequence"/>
</dbReference>
<feature type="domain" description="Apple" evidence="2">
    <location>
        <begin position="153"/>
        <end position="186"/>
    </location>
</feature>
<dbReference type="OrthoDB" id="437599at2759"/>
<keyword evidence="1" id="KW-0812">Transmembrane</keyword>
<evidence type="ECO:0000259" key="2">
    <source>
        <dbReference type="Pfam" id="PF14295"/>
    </source>
</evidence>
<comment type="caution">
    <text evidence="3">The sequence shown here is derived from an EMBL/GenBank/DDBJ whole genome shotgun (WGS) entry which is preliminary data.</text>
</comment>
<gene>
    <name evidence="3" type="ORF">C1SCF055_LOCUS16134</name>
</gene>
<name>A0A9P1CCK0_9DINO</name>
<proteinExistence type="predicted"/>
<dbReference type="AlphaFoldDB" id="A0A9P1CCK0"/>
<feature type="non-terminal residue" evidence="3">
    <location>
        <position position="1"/>
    </location>
</feature>
<keyword evidence="1" id="KW-1133">Transmembrane helix</keyword>
<evidence type="ECO:0000313" key="3">
    <source>
        <dbReference type="EMBL" id="CAI3989035.1"/>
    </source>
</evidence>
<dbReference type="Gene3D" id="3.50.4.10">
    <property type="entry name" value="Hepatocyte Growth Factor"/>
    <property type="match status" value="1"/>
</dbReference>
<evidence type="ECO:0000313" key="5">
    <source>
        <dbReference type="Proteomes" id="UP001152797"/>
    </source>
</evidence>
<reference evidence="4 5" key="2">
    <citation type="submission" date="2024-05" db="EMBL/GenBank/DDBJ databases">
        <authorList>
            <person name="Chen Y."/>
            <person name="Shah S."/>
            <person name="Dougan E. K."/>
            <person name="Thang M."/>
            <person name="Chan C."/>
        </authorList>
    </citation>
    <scope>NUCLEOTIDE SEQUENCE [LARGE SCALE GENOMIC DNA]</scope>
</reference>
<evidence type="ECO:0000256" key="1">
    <source>
        <dbReference type="SAM" id="Phobius"/>
    </source>
</evidence>
<keyword evidence="1" id="KW-0472">Membrane</keyword>
<dbReference type="EMBL" id="CAMXCT030001327">
    <property type="protein sequence ID" value="CAL4776347.1"/>
    <property type="molecule type" value="Genomic_DNA"/>
</dbReference>
<accession>A0A9P1CCK0</accession>
<organism evidence="3">
    <name type="scientific">Cladocopium goreaui</name>
    <dbReference type="NCBI Taxonomy" id="2562237"/>
    <lineage>
        <taxon>Eukaryota</taxon>
        <taxon>Sar</taxon>
        <taxon>Alveolata</taxon>
        <taxon>Dinophyceae</taxon>
        <taxon>Suessiales</taxon>
        <taxon>Symbiodiniaceae</taxon>
        <taxon>Cladocopium</taxon>
    </lineage>
</organism>
<dbReference type="InterPro" id="IPR003609">
    <property type="entry name" value="Pan_app"/>
</dbReference>
<dbReference type="EMBL" id="CAMXCT010001327">
    <property type="protein sequence ID" value="CAI3989035.1"/>
    <property type="molecule type" value="Genomic_DNA"/>
</dbReference>
<sequence length="505" mass="57257">KESYAHIEDAPSERSIGSIAAYAPKIFNRTSIMGLLALAVIALLAIPGIPARSARPSARRSGLRKEVIQEWAGPTSKDQVLPLDEWAKVFKVVDDMDAPLTKRRYYQYSHHYEFVPKKAKFEDLVKWQQRHLCPPLSLGTEIMGDADLPRQRDVPSAGDCQRSCTQTPGCVAFTWVRAEGDDHQTCFRRLSKRRYWSPEPRQKDGLVSGLPCSVTAHPVEEWPKQEMDYFRLPKPPASPPERPVGGTRILCIAVCLPFTKEQDLLIMQYRYGIGIFACDNYAIYSSLSMELVPGVNTRRVSSTLMGELGGSFMTVLNLGAFMMVWKQVLSDAEYLNHDWILKVDPDTVFLVNRLRPILKSYGAQMERSGMYLNNCKDGLHGPLEVFSRGALMSLAATSEHCAAKLDGGTECTKDCDKYWDLNYKKQCNGPCTGWWGEDIWSDQCLYQFTDAKRVFEPRLLLEDHCDPKPGWRDCSDSEVVAFHPFKKPEEYQTCFERASGMKIHQ</sequence>
<evidence type="ECO:0000313" key="4">
    <source>
        <dbReference type="EMBL" id="CAL4776347.1"/>
    </source>
</evidence>